<proteinExistence type="predicted"/>
<keyword evidence="1" id="KW-1133">Transmembrane helix</keyword>
<reference evidence="2" key="1">
    <citation type="submission" date="2018-11" db="EMBL/GenBank/DDBJ databases">
        <authorList>
            <consortium name="Genoscope - CEA"/>
            <person name="William W."/>
        </authorList>
    </citation>
    <scope>NUCLEOTIDE SEQUENCE</scope>
</reference>
<sequence length="88" mass="9910">MSPSRRRPLTCKRFTAFKGGTLMLGRLKRLRIASGWCLGILVWRMILLVAQSSTTSPSRNSLLLINPKAMPWLTEISKKVHGCSETRP</sequence>
<feature type="transmembrane region" description="Helical" evidence="1">
    <location>
        <begin position="32"/>
        <end position="50"/>
    </location>
</feature>
<accession>A0A3P6BUQ0</accession>
<dbReference type="AlphaFoldDB" id="A0A3P6BUQ0"/>
<evidence type="ECO:0000313" key="2">
    <source>
        <dbReference type="EMBL" id="VDD06486.1"/>
    </source>
</evidence>
<protein>
    <submittedName>
        <fullName evidence="2">Uncharacterized protein</fullName>
    </submittedName>
</protein>
<gene>
    <name evidence="2" type="ORF">BOLC4T23035H</name>
</gene>
<keyword evidence="1" id="KW-0472">Membrane</keyword>
<organism evidence="2">
    <name type="scientific">Brassica oleracea</name>
    <name type="common">Wild cabbage</name>
    <dbReference type="NCBI Taxonomy" id="3712"/>
    <lineage>
        <taxon>Eukaryota</taxon>
        <taxon>Viridiplantae</taxon>
        <taxon>Streptophyta</taxon>
        <taxon>Embryophyta</taxon>
        <taxon>Tracheophyta</taxon>
        <taxon>Spermatophyta</taxon>
        <taxon>Magnoliopsida</taxon>
        <taxon>eudicotyledons</taxon>
        <taxon>Gunneridae</taxon>
        <taxon>Pentapetalae</taxon>
        <taxon>rosids</taxon>
        <taxon>malvids</taxon>
        <taxon>Brassicales</taxon>
        <taxon>Brassicaceae</taxon>
        <taxon>Brassiceae</taxon>
        <taxon>Brassica</taxon>
    </lineage>
</organism>
<evidence type="ECO:0000256" key="1">
    <source>
        <dbReference type="SAM" id="Phobius"/>
    </source>
</evidence>
<keyword evidence="1" id="KW-0812">Transmembrane</keyword>
<dbReference type="EMBL" id="LR031873">
    <property type="protein sequence ID" value="VDD06486.1"/>
    <property type="molecule type" value="Genomic_DNA"/>
</dbReference>
<name>A0A3P6BUQ0_BRAOL</name>